<keyword evidence="1" id="KW-0472">Membrane</keyword>
<feature type="transmembrane region" description="Helical" evidence="1">
    <location>
        <begin position="60"/>
        <end position="80"/>
    </location>
</feature>
<feature type="transmembrane region" description="Helical" evidence="1">
    <location>
        <begin position="86"/>
        <end position="107"/>
    </location>
</feature>
<proteinExistence type="predicted"/>
<keyword evidence="1" id="KW-1133">Transmembrane helix</keyword>
<evidence type="ECO:0000256" key="1">
    <source>
        <dbReference type="SAM" id="Phobius"/>
    </source>
</evidence>
<accession>A0A848NQL0</accession>
<sequence length="110" mass="11534">MRFNESRGIAAQTADCRADRERGQVRGARRIGQNAGCRPERAGAPGCLSSISTESFLKPIFYLAGIVPAVIAIGALSVMNPDALTLPMYIGIGVGAGAIAAITSQIFRKK</sequence>
<name>A0A848NQL0_9BURK</name>
<keyword evidence="1" id="KW-0812">Transmembrane</keyword>
<evidence type="ECO:0000313" key="2">
    <source>
        <dbReference type="EMBL" id="NMU93282.1"/>
    </source>
</evidence>
<organism evidence="2 3">
    <name type="scientific">Achromobacter ruhlandii</name>
    <dbReference type="NCBI Taxonomy" id="72557"/>
    <lineage>
        <taxon>Bacteria</taxon>
        <taxon>Pseudomonadati</taxon>
        <taxon>Pseudomonadota</taxon>
        <taxon>Betaproteobacteria</taxon>
        <taxon>Burkholderiales</taxon>
        <taxon>Alcaligenaceae</taxon>
        <taxon>Achromobacter</taxon>
    </lineage>
</organism>
<evidence type="ECO:0000313" key="3">
    <source>
        <dbReference type="Proteomes" id="UP000542405"/>
    </source>
</evidence>
<dbReference type="Proteomes" id="UP000542405">
    <property type="component" value="Unassembled WGS sequence"/>
</dbReference>
<dbReference type="EMBL" id="JABBZE010000587">
    <property type="protein sequence ID" value="NMU93282.1"/>
    <property type="molecule type" value="Genomic_DNA"/>
</dbReference>
<dbReference type="AlphaFoldDB" id="A0A848NQL0"/>
<comment type="caution">
    <text evidence="2">The sequence shown here is derived from an EMBL/GenBank/DDBJ whole genome shotgun (WGS) entry which is preliminary data.</text>
</comment>
<gene>
    <name evidence="2" type="ORF">HGQ98_27890</name>
</gene>
<dbReference type="RefSeq" id="WP_169537888.1">
    <property type="nucleotide sequence ID" value="NZ_JABBZE010000587.1"/>
</dbReference>
<protein>
    <submittedName>
        <fullName evidence="2">Uncharacterized protein</fullName>
    </submittedName>
</protein>
<reference evidence="2 3" key="1">
    <citation type="submission" date="2020-04" db="EMBL/GenBank/DDBJ databases">
        <title>Achromobacter ruhlandii genome sequencing and assembly.</title>
        <authorList>
            <person name="Martins R.C.R."/>
            <person name="Perdigao-Neto L.V."/>
            <person name="Levin A.S.S."/>
            <person name="Costa S.F."/>
        </authorList>
    </citation>
    <scope>NUCLEOTIDE SEQUENCE [LARGE SCALE GENOMIC DNA]</scope>
    <source>
        <strain evidence="2 3">9035ralo</strain>
    </source>
</reference>